<evidence type="ECO:0000313" key="2">
    <source>
        <dbReference type="EnsemblMetazoa" id="XP_038058885.1"/>
    </source>
</evidence>
<feature type="transmembrane region" description="Helical" evidence="1">
    <location>
        <begin position="12"/>
        <end position="33"/>
    </location>
</feature>
<dbReference type="GeneID" id="119730172"/>
<dbReference type="Proteomes" id="UP000887568">
    <property type="component" value="Unplaced"/>
</dbReference>
<sequence>MEFHIRSCVVPIMALFFVLVLMSLCTLETDASVSETWENLKNSDAVQQAQKEWSRASAKTQSFINKASSGKLTDDITTYIDNTLMKLFSIRVSELQKTLKKAQQTWLGPALMGLWVVLGYVTLKLTSVTSCLVVMSTTLLLHSIYGSVVVFTQVVVFIGLCMYVTNLIANNLVLSIVTILTFYVSYSIFGVCRRGTPSSQSVLYDLEDRVMDLSQRTAGMESKMEGLEQKIDLLLEGRE</sequence>
<feature type="transmembrane region" description="Helical" evidence="1">
    <location>
        <begin position="172"/>
        <end position="191"/>
    </location>
</feature>
<evidence type="ECO:0000313" key="3">
    <source>
        <dbReference type="Proteomes" id="UP000887568"/>
    </source>
</evidence>
<evidence type="ECO:0000256" key="1">
    <source>
        <dbReference type="SAM" id="Phobius"/>
    </source>
</evidence>
<dbReference type="OMA" id="AGMESKM"/>
<keyword evidence="3" id="KW-1185">Reference proteome</keyword>
<reference evidence="2" key="1">
    <citation type="submission" date="2022-11" db="UniProtKB">
        <authorList>
            <consortium name="EnsemblMetazoa"/>
        </authorList>
    </citation>
    <scope>IDENTIFICATION</scope>
</reference>
<organism evidence="2 3">
    <name type="scientific">Patiria miniata</name>
    <name type="common">Bat star</name>
    <name type="synonym">Asterina miniata</name>
    <dbReference type="NCBI Taxonomy" id="46514"/>
    <lineage>
        <taxon>Eukaryota</taxon>
        <taxon>Metazoa</taxon>
        <taxon>Echinodermata</taxon>
        <taxon>Eleutherozoa</taxon>
        <taxon>Asterozoa</taxon>
        <taxon>Asteroidea</taxon>
        <taxon>Valvatacea</taxon>
        <taxon>Valvatida</taxon>
        <taxon>Asterinidae</taxon>
        <taxon>Patiria</taxon>
    </lineage>
</organism>
<dbReference type="OrthoDB" id="5967795at2759"/>
<feature type="transmembrane region" description="Helical" evidence="1">
    <location>
        <begin position="106"/>
        <end position="123"/>
    </location>
</feature>
<accession>A0A914A588</accession>
<dbReference type="AlphaFoldDB" id="A0A914A588"/>
<dbReference type="RefSeq" id="XP_038058885.1">
    <property type="nucleotide sequence ID" value="XM_038202957.1"/>
</dbReference>
<keyword evidence="1" id="KW-0812">Transmembrane</keyword>
<proteinExistence type="predicted"/>
<name>A0A914A588_PATMI</name>
<protein>
    <submittedName>
        <fullName evidence="2">Uncharacterized protein</fullName>
    </submittedName>
</protein>
<keyword evidence="1" id="KW-1133">Transmembrane helix</keyword>
<keyword evidence="1" id="KW-0472">Membrane</keyword>
<dbReference type="EnsemblMetazoa" id="XM_038202957.1">
    <property type="protein sequence ID" value="XP_038058885.1"/>
    <property type="gene ID" value="LOC119730172"/>
</dbReference>
<feature type="transmembrane region" description="Helical" evidence="1">
    <location>
        <begin position="143"/>
        <end position="165"/>
    </location>
</feature>